<dbReference type="Pfam" id="PF00198">
    <property type="entry name" value="2-oxoacid_dh"/>
    <property type="match status" value="1"/>
</dbReference>
<dbReference type="GO" id="GO:0005737">
    <property type="term" value="C:cytoplasm"/>
    <property type="evidence" value="ECO:0007669"/>
    <property type="project" value="TreeGrafter"/>
</dbReference>
<comment type="similarity">
    <text evidence="2 7">Belongs to the 2-oxoacid dehydrogenase family.</text>
</comment>
<dbReference type="PROSITE" id="PS00189">
    <property type="entry name" value="LIPOYL"/>
    <property type="match status" value="1"/>
</dbReference>
<keyword evidence="6 7" id="KW-0012">Acyltransferase</keyword>
<comment type="subunit">
    <text evidence="3">Forms a 24-polypeptide structural core with octahedral symmetry.</text>
</comment>
<dbReference type="PANTHER" id="PTHR43178">
    <property type="entry name" value="DIHYDROLIPOAMIDE ACETYLTRANSFERASE COMPONENT OF PYRUVATE DEHYDROGENASE COMPLEX"/>
    <property type="match status" value="1"/>
</dbReference>
<evidence type="ECO:0000259" key="9">
    <source>
        <dbReference type="PROSITE" id="PS51826"/>
    </source>
</evidence>
<dbReference type="InterPro" id="IPR004167">
    <property type="entry name" value="PSBD"/>
</dbReference>
<evidence type="ECO:0000259" key="8">
    <source>
        <dbReference type="PROSITE" id="PS50968"/>
    </source>
</evidence>
<dbReference type="SUPFAM" id="SSF51230">
    <property type="entry name" value="Single hybrid motif"/>
    <property type="match status" value="1"/>
</dbReference>
<dbReference type="EMBL" id="QQAX01000030">
    <property type="protein sequence ID" value="RDI38959.1"/>
    <property type="molecule type" value="Genomic_DNA"/>
</dbReference>
<dbReference type="AlphaFoldDB" id="A0A370G7R3"/>
<dbReference type="PROSITE" id="PS51826">
    <property type="entry name" value="PSBD"/>
    <property type="match status" value="1"/>
</dbReference>
<dbReference type="InterPro" id="IPR036625">
    <property type="entry name" value="E3-bd_dom_sf"/>
</dbReference>
<proteinExistence type="inferred from homology"/>
<keyword evidence="4 7" id="KW-0808">Transferase</keyword>
<sequence>MKIFHLPDLGEGLAEAEIREWYIQVGDTVKVDQPLVSMETAKAVVDVPSPYAGKIVELHGKVNEIIKTGAPLITFETNDVVAQDKPKGTVVGSLEESSKKWEEGDVIVGGAKTRTQQIKAMPAARVLAKEMNVDLNLINPSGPQGLITVDDVKQFMDRKPHGTSLPEQAEALHGVRRVMAQAMSQSHKEVVPVTIIEDADITDLPAGTDITVEILQAIITAVKAEPSLNAWFDGKALERKLFDEINIGLAVDTPEGLFVPVIKQAEKHSPAELRQIVDTYKKTVRDRSIPAADMQGATITLSNFGTITGRYATPIIVPPTVAILGCGRSREAVLPHKGEIRIGRIMPLSLTFDHRAVTGGEATRFLGTVINYLQGNN</sequence>
<evidence type="ECO:0000256" key="6">
    <source>
        <dbReference type="ARBA" id="ARBA00023315"/>
    </source>
</evidence>
<dbReference type="Proteomes" id="UP000254720">
    <property type="component" value="Unassembled WGS sequence"/>
</dbReference>
<dbReference type="Pfam" id="PF02817">
    <property type="entry name" value="E3_binding"/>
    <property type="match status" value="1"/>
</dbReference>
<dbReference type="InterPro" id="IPR003016">
    <property type="entry name" value="2-oxoA_DH_lipoyl-BS"/>
</dbReference>
<dbReference type="Gene3D" id="2.40.50.100">
    <property type="match status" value="1"/>
</dbReference>
<dbReference type="GO" id="GO:0016407">
    <property type="term" value="F:acetyltransferase activity"/>
    <property type="evidence" value="ECO:0007669"/>
    <property type="project" value="TreeGrafter"/>
</dbReference>
<comment type="cofactor">
    <cofactor evidence="1 7">
        <name>(R)-lipoate</name>
        <dbReference type="ChEBI" id="CHEBI:83088"/>
    </cofactor>
</comment>
<dbReference type="Gene3D" id="4.10.320.10">
    <property type="entry name" value="E3-binding domain"/>
    <property type="match status" value="1"/>
</dbReference>
<keyword evidence="10" id="KW-0670">Pyruvate</keyword>
<evidence type="ECO:0000256" key="5">
    <source>
        <dbReference type="ARBA" id="ARBA00022823"/>
    </source>
</evidence>
<dbReference type="GO" id="GO:0031405">
    <property type="term" value="F:lipoic acid binding"/>
    <property type="evidence" value="ECO:0007669"/>
    <property type="project" value="TreeGrafter"/>
</dbReference>
<evidence type="ECO:0000313" key="10">
    <source>
        <dbReference type="EMBL" id="RDI38959.1"/>
    </source>
</evidence>
<evidence type="ECO:0000256" key="7">
    <source>
        <dbReference type="RuleBase" id="RU003423"/>
    </source>
</evidence>
<dbReference type="InterPro" id="IPR001078">
    <property type="entry name" value="2-oxoacid_DH_actylTfrase"/>
</dbReference>
<dbReference type="SUPFAM" id="SSF52777">
    <property type="entry name" value="CoA-dependent acyltransferases"/>
    <property type="match status" value="1"/>
</dbReference>
<organism evidence="10 11">
    <name type="scientific">Aquicella lusitana</name>
    <dbReference type="NCBI Taxonomy" id="254246"/>
    <lineage>
        <taxon>Bacteria</taxon>
        <taxon>Pseudomonadati</taxon>
        <taxon>Pseudomonadota</taxon>
        <taxon>Gammaproteobacteria</taxon>
        <taxon>Legionellales</taxon>
        <taxon>Coxiellaceae</taxon>
        <taxon>Aquicella</taxon>
    </lineage>
</organism>
<evidence type="ECO:0000256" key="4">
    <source>
        <dbReference type="ARBA" id="ARBA00022679"/>
    </source>
</evidence>
<dbReference type="PANTHER" id="PTHR43178:SF12">
    <property type="entry name" value="DIHYDROLIPOAMIDE ACETYLTRANSFERASE COMPONENT OF PYRUVATE DEHYDROGENASE COMPLEX"/>
    <property type="match status" value="1"/>
</dbReference>
<dbReference type="CDD" id="cd06849">
    <property type="entry name" value="lipoyl_domain"/>
    <property type="match status" value="1"/>
</dbReference>
<feature type="domain" description="Peripheral subunit-binding (PSBD)" evidence="9">
    <location>
        <begin position="119"/>
        <end position="156"/>
    </location>
</feature>
<evidence type="ECO:0000256" key="1">
    <source>
        <dbReference type="ARBA" id="ARBA00001938"/>
    </source>
</evidence>
<dbReference type="PROSITE" id="PS50968">
    <property type="entry name" value="BIOTINYL_LIPOYL"/>
    <property type="match status" value="1"/>
</dbReference>
<keyword evidence="5 7" id="KW-0450">Lipoyl</keyword>
<reference evidence="10 11" key="1">
    <citation type="submission" date="2018-07" db="EMBL/GenBank/DDBJ databases">
        <title>Genomic Encyclopedia of Type Strains, Phase IV (KMG-IV): sequencing the most valuable type-strain genomes for metagenomic binning, comparative biology and taxonomic classification.</title>
        <authorList>
            <person name="Goeker M."/>
        </authorList>
    </citation>
    <scope>NUCLEOTIDE SEQUENCE [LARGE SCALE GENOMIC DNA]</scope>
    <source>
        <strain evidence="10 11">DSM 16500</strain>
    </source>
</reference>
<dbReference type="OrthoDB" id="9805770at2"/>
<dbReference type="EC" id="2.3.1.-" evidence="7"/>
<dbReference type="RefSeq" id="WP_114835300.1">
    <property type="nucleotide sequence ID" value="NZ_LR699115.1"/>
</dbReference>
<dbReference type="Pfam" id="PF00364">
    <property type="entry name" value="Biotin_lipoyl"/>
    <property type="match status" value="1"/>
</dbReference>
<dbReference type="InterPro" id="IPR000089">
    <property type="entry name" value="Biotin_lipoyl"/>
</dbReference>
<dbReference type="InterPro" id="IPR023213">
    <property type="entry name" value="CAT-like_dom_sf"/>
</dbReference>
<dbReference type="InterPro" id="IPR050743">
    <property type="entry name" value="2-oxoacid_DH_E2_comp"/>
</dbReference>
<protein>
    <recommendedName>
        <fullName evidence="7">Dihydrolipoamide acetyltransferase component of pyruvate dehydrogenase complex</fullName>
        <ecNumber evidence="7">2.3.1.-</ecNumber>
    </recommendedName>
</protein>
<name>A0A370G7R3_9COXI</name>
<accession>A0A370G7R3</accession>
<feature type="domain" description="Lipoyl-binding" evidence="8">
    <location>
        <begin position="1"/>
        <end position="76"/>
    </location>
</feature>
<evidence type="ECO:0000256" key="3">
    <source>
        <dbReference type="ARBA" id="ARBA00011484"/>
    </source>
</evidence>
<dbReference type="SUPFAM" id="SSF47005">
    <property type="entry name" value="Peripheral subunit-binding domain of 2-oxo acid dehydrogenase complex"/>
    <property type="match status" value="1"/>
</dbReference>
<dbReference type="InterPro" id="IPR011053">
    <property type="entry name" value="Single_hybrid_motif"/>
</dbReference>
<keyword evidence="11" id="KW-1185">Reference proteome</keyword>
<comment type="caution">
    <text evidence="10">The sequence shown here is derived from an EMBL/GenBank/DDBJ whole genome shotgun (WGS) entry which is preliminary data.</text>
</comment>
<gene>
    <name evidence="10" type="ORF">C8D86_13018</name>
</gene>
<dbReference type="Gene3D" id="3.30.559.10">
    <property type="entry name" value="Chloramphenicol acetyltransferase-like domain"/>
    <property type="match status" value="1"/>
</dbReference>
<evidence type="ECO:0000256" key="2">
    <source>
        <dbReference type="ARBA" id="ARBA00007317"/>
    </source>
</evidence>
<evidence type="ECO:0000313" key="11">
    <source>
        <dbReference type="Proteomes" id="UP000254720"/>
    </source>
</evidence>